<evidence type="ECO:0000313" key="1">
    <source>
        <dbReference type="EMBL" id="KAA1057203.1"/>
    </source>
</evidence>
<dbReference type="RefSeq" id="WP_149648885.1">
    <property type="nucleotide sequence ID" value="NZ_VEWN01000002.1"/>
</dbReference>
<gene>
    <name evidence="1" type="ORF">FH063_001371</name>
</gene>
<evidence type="ECO:0000313" key="2">
    <source>
        <dbReference type="Proteomes" id="UP000325333"/>
    </source>
</evidence>
<protein>
    <submittedName>
        <fullName evidence="1">Uncharacterized protein</fullName>
    </submittedName>
</protein>
<organism evidence="1 2">
    <name type="scientific">Azospirillum argentinense</name>
    <dbReference type="NCBI Taxonomy" id="2970906"/>
    <lineage>
        <taxon>Bacteria</taxon>
        <taxon>Pseudomonadati</taxon>
        <taxon>Pseudomonadota</taxon>
        <taxon>Alphaproteobacteria</taxon>
        <taxon>Rhodospirillales</taxon>
        <taxon>Azospirillaceae</taxon>
        <taxon>Azospirillum</taxon>
    </lineage>
</organism>
<dbReference type="Proteomes" id="UP000325333">
    <property type="component" value="Unassembled WGS sequence"/>
</dbReference>
<dbReference type="AlphaFoldDB" id="A0A5B0KZR2"/>
<proteinExistence type="predicted"/>
<name>A0A5B0KZR2_9PROT</name>
<reference evidence="1 2" key="1">
    <citation type="submission" date="2019-07" db="EMBL/GenBank/DDBJ databases">
        <title>Genome sequencing of the stress-tolerant strain Azospirillum brasilense Az19.</title>
        <authorList>
            <person name="Maroniche G.A."/>
            <person name="Garcia J.E."/>
            <person name="Pagnussat L."/>
            <person name="Amenta M."/>
            <person name="Creus C.M."/>
        </authorList>
    </citation>
    <scope>NUCLEOTIDE SEQUENCE [LARGE SCALE GENOMIC DNA]</scope>
    <source>
        <strain evidence="1 2">Az19</strain>
    </source>
</reference>
<dbReference type="EMBL" id="VEWN01000002">
    <property type="protein sequence ID" value="KAA1057203.1"/>
    <property type="molecule type" value="Genomic_DNA"/>
</dbReference>
<comment type="caution">
    <text evidence="1">The sequence shown here is derived from an EMBL/GenBank/DDBJ whole genome shotgun (WGS) entry which is preliminary data.</text>
</comment>
<sequence length="141" mass="15591">MPQHAYSVTTAIDDHQHAHVVYADTAGKARYQVLSNAQEAWPSLTFRHIKVRSLGVRETPRERAERQRDDFNRRYPVGTPVRCYPGAMGDHERAYDTTVQAPGAFIMGGDRGTQVSVKVPGDSIAITHVVPLVPIATPSQD</sequence>
<accession>A0A5B0KZR2</accession>